<keyword evidence="2" id="KW-1185">Reference proteome</keyword>
<dbReference type="EMBL" id="OAOP01000009">
    <property type="protein sequence ID" value="SNX74563.1"/>
    <property type="molecule type" value="Genomic_DNA"/>
</dbReference>
<dbReference type="RefSeq" id="WP_097160017.1">
    <property type="nucleotide sequence ID" value="NZ_JBEPMQ010000009.1"/>
</dbReference>
<protein>
    <recommendedName>
        <fullName evidence="3">Oxalate:formate antiporter</fullName>
    </recommendedName>
</protein>
<reference evidence="1 2" key="1">
    <citation type="submission" date="2017-08" db="EMBL/GenBank/DDBJ databases">
        <authorList>
            <person name="de Groot N.N."/>
        </authorList>
    </citation>
    <scope>NUCLEOTIDE SEQUENCE [LARGE SCALE GENOMIC DNA]</scope>
    <source>
        <strain evidence="1 2">JC228</strain>
    </source>
</reference>
<gene>
    <name evidence="1" type="ORF">SAMN05877753_109182</name>
</gene>
<organism evidence="1 2">
    <name type="scientific">Bacillus oleivorans</name>
    <dbReference type="NCBI Taxonomy" id="1448271"/>
    <lineage>
        <taxon>Bacteria</taxon>
        <taxon>Bacillati</taxon>
        <taxon>Bacillota</taxon>
        <taxon>Bacilli</taxon>
        <taxon>Bacillales</taxon>
        <taxon>Bacillaceae</taxon>
        <taxon>Bacillus</taxon>
    </lineage>
</organism>
<dbReference type="Proteomes" id="UP000219546">
    <property type="component" value="Unassembled WGS sequence"/>
</dbReference>
<dbReference type="OrthoDB" id="8704087at2"/>
<evidence type="ECO:0000313" key="2">
    <source>
        <dbReference type="Proteomes" id="UP000219546"/>
    </source>
</evidence>
<accession>A0A285D5X7</accession>
<sequence length="252" mass="30149">MKQLNSDLLYMQMNKTEQYVLSHGITFTDFIKSMNNPIESVLLLEHKFDDVQLHLRSLFNYIEHEKIKDLIKEDVSSYGEFSWVDFEDIEALDELDGQEIAELLFLNHMKHPLRSAFFQKLNNRFVYLAHDDGWINKTYYRNLDDFYSVLRYMIMNVMIREQKHRGFMFFKKTSKPEPIDFSSLKNLSGLLFEGCVIDTEKVKSSRGKFEIPFYNLGTYWNMDEMKDAYENMKSKPDIVVTYNLKDKRWNLV</sequence>
<evidence type="ECO:0000313" key="1">
    <source>
        <dbReference type="EMBL" id="SNX74563.1"/>
    </source>
</evidence>
<name>A0A285D5X7_9BACI</name>
<dbReference type="AlphaFoldDB" id="A0A285D5X7"/>
<evidence type="ECO:0008006" key="3">
    <source>
        <dbReference type="Google" id="ProtNLM"/>
    </source>
</evidence>
<proteinExistence type="predicted"/>